<dbReference type="Pfam" id="PF02518">
    <property type="entry name" value="HATPase_c"/>
    <property type="match status" value="1"/>
</dbReference>
<dbReference type="STRING" id="915059.NH26_08440"/>
<dbReference type="RefSeq" id="WP_044224799.1">
    <property type="nucleotide sequence ID" value="NZ_JRYR02000001.1"/>
</dbReference>
<feature type="domain" description="Histidine kinase/HSP90-like ATPase" evidence="7">
    <location>
        <begin position="521"/>
        <end position="603"/>
    </location>
</feature>
<evidence type="ECO:0000256" key="2">
    <source>
        <dbReference type="ARBA" id="ARBA00012438"/>
    </source>
</evidence>
<accession>A0A1S1YZE5</accession>
<reference evidence="8 9" key="1">
    <citation type="journal article" date="2012" name="Int. J. Syst. Evol. Microbiol.">
        <title>Flammeovirga pacifica sp. nov., isolated from deep-sea sediment.</title>
        <authorList>
            <person name="Xu H."/>
            <person name="Fu Y."/>
            <person name="Yang N."/>
            <person name="Ding Z."/>
            <person name="Lai Q."/>
            <person name="Zeng R."/>
        </authorList>
    </citation>
    <scope>NUCLEOTIDE SEQUENCE [LARGE SCALE GENOMIC DNA]</scope>
    <source>
        <strain evidence="9">DSM 24597 / LMG 26175 / WPAGA1</strain>
    </source>
</reference>
<dbReference type="GO" id="GO:0004673">
    <property type="term" value="F:protein histidine kinase activity"/>
    <property type="evidence" value="ECO:0007669"/>
    <property type="project" value="UniProtKB-EC"/>
</dbReference>
<feature type="transmembrane region" description="Helical" evidence="6">
    <location>
        <begin position="213"/>
        <end position="234"/>
    </location>
</feature>
<dbReference type="SUPFAM" id="SSF55874">
    <property type="entry name" value="ATPase domain of HSP90 chaperone/DNA topoisomerase II/histidine kinase"/>
    <property type="match status" value="1"/>
</dbReference>
<dbReference type="PANTHER" id="PTHR24421">
    <property type="entry name" value="NITRATE/NITRITE SENSOR PROTEIN NARX-RELATED"/>
    <property type="match status" value="1"/>
</dbReference>
<keyword evidence="6" id="KW-0472">Membrane</keyword>
<dbReference type="Proteomes" id="UP000179797">
    <property type="component" value="Unassembled WGS sequence"/>
</dbReference>
<keyword evidence="6" id="KW-0812">Transmembrane</keyword>
<gene>
    <name evidence="8" type="ORF">NH26_08440</name>
</gene>
<evidence type="ECO:0000313" key="8">
    <source>
        <dbReference type="EMBL" id="OHX66379.1"/>
    </source>
</evidence>
<keyword evidence="9" id="KW-1185">Reference proteome</keyword>
<dbReference type="CDD" id="cd16917">
    <property type="entry name" value="HATPase_UhpB-NarQ-NarX-like"/>
    <property type="match status" value="1"/>
</dbReference>
<feature type="transmembrane region" description="Helical" evidence="6">
    <location>
        <begin position="305"/>
        <end position="329"/>
    </location>
</feature>
<evidence type="ECO:0000256" key="3">
    <source>
        <dbReference type="ARBA" id="ARBA00022679"/>
    </source>
</evidence>
<dbReference type="InterPro" id="IPR003594">
    <property type="entry name" value="HATPase_dom"/>
</dbReference>
<dbReference type="AlphaFoldDB" id="A0A1S1YZE5"/>
<keyword evidence="6" id="KW-1133">Transmembrane helix</keyword>
<dbReference type="GO" id="GO:0000160">
    <property type="term" value="P:phosphorelay signal transduction system"/>
    <property type="evidence" value="ECO:0007669"/>
    <property type="project" value="UniProtKB-KW"/>
</dbReference>
<sequence>MKEKLLLLFLGFLYSSLIYAESKVYNVTSNPKRTNCTRYVENYTDQLPFFIDGGPHFLDSWKETSLDGLSDGPYENTHWYRLRLYSDIQQSKILFFNYILVPRMRIWVKNENDVIKEYELGSNSSYYQDSDQPLIRGYDLKLDFKAGEEIEIFFFKNGYGWPTHTDLFLCDEPTFLKENYEDNKNLIILRVLVLTMLTMGLIVALLSKEKVFLFYALSFYSGALFAETELGSFVKYFDSQWINFSYYLRHFANLFYIISLIYFYKYLLNDVRNGFNKLIKWFTPLWIAYTFITLILFLITKNEEVIAGIFISVVLLSWVSFGWCFYLLFQSFKSKSIYGKIAFGVFLTRLIVIAIFVSLPNLGIIERATFTDYLYYLFIAYESILYFIMLFIKVINIYNDRLRLLFKQKQLENDYSKAVLKGQEFERNRIGRELHDHVGGNLALVNKSDHLGEPEVKKIITSTIKTVREMSHGLITPTFNDVINFEDSIYDLSEKYNSKEVTVFIKFIQWPDSKNVETLNHCYRIIQEMLHNAQKHSQAKSVHIQFFGNENSTGRIIYEDNGVGFDVKHQKGGVGITNINYRVNAIGGEVFIESSQLGTVIRIEKINL</sequence>
<protein>
    <recommendedName>
        <fullName evidence="2">histidine kinase</fullName>
        <ecNumber evidence="2">2.7.13.3</ecNumber>
    </recommendedName>
</protein>
<feature type="transmembrane region" description="Helical" evidence="6">
    <location>
        <begin position="187"/>
        <end position="206"/>
    </location>
</feature>
<dbReference type="InterPro" id="IPR036890">
    <property type="entry name" value="HATPase_C_sf"/>
</dbReference>
<feature type="transmembrane region" description="Helical" evidence="6">
    <location>
        <begin position="278"/>
        <end position="299"/>
    </location>
</feature>
<dbReference type="PANTHER" id="PTHR24421:SF10">
    <property type="entry name" value="NITRATE_NITRITE SENSOR PROTEIN NARQ"/>
    <property type="match status" value="1"/>
</dbReference>
<dbReference type="OrthoDB" id="9760839at2"/>
<evidence type="ECO:0000256" key="5">
    <source>
        <dbReference type="ARBA" id="ARBA00023012"/>
    </source>
</evidence>
<comment type="catalytic activity">
    <reaction evidence="1">
        <text>ATP + protein L-histidine = ADP + protein N-phospho-L-histidine.</text>
        <dbReference type="EC" id="2.7.13.3"/>
    </reaction>
</comment>
<evidence type="ECO:0000256" key="6">
    <source>
        <dbReference type="SAM" id="Phobius"/>
    </source>
</evidence>
<keyword evidence="4" id="KW-0418">Kinase</keyword>
<dbReference type="InterPro" id="IPR050482">
    <property type="entry name" value="Sensor_HK_TwoCompSys"/>
</dbReference>
<dbReference type="EMBL" id="JRYR02000001">
    <property type="protein sequence ID" value="OHX66379.1"/>
    <property type="molecule type" value="Genomic_DNA"/>
</dbReference>
<comment type="caution">
    <text evidence="8">The sequence shown here is derived from an EMBL/GenBank/DDBJ whole genome shotgun (WGS) entry which is preliminary data.</text>
</comment>
<feature type="transmembrane region" description="Helical" evidence="6">
    <location>
        <begin position="341"/>
        <end position="361"/>
    </location>
</feature>
<feature type="transmembrane region" description="Helical" evidence="6">
    <location>
        <begin position="373"/>
        <end position="398"/>
    </location>
</feature>
<evidence type="ECO:0000259" key="7">
    <source>
        <dbReference type="Pfam" id="PF02518"/>
    </source>
</evidence>
<keyword evidence="5" id="KW-0902">Two-component regulatory system</keyword>
<organism evidence="8 9">
    <name type="scientific">Flammeovirga pacifica</name>
    <dbReference type="NCBI Taxonomy" id="915059"/>
    <lineage>
        <taxon>Bacteria</taxon>
        <taxon>Pseudomonadati</taxon>
        <taxon>Bacteroidota</taxon>
        <taxon>Cytophagia</taxon>
        <taxon>Cytophagales</taxon>
        <taxon>Flammeovirgaceae</taxon>
        <taxon>Flammeovirga</taxon>
    </lineage>
</organism>
<keyword evidence="3" id="KW-0808">Transferase</keyword>
<feature type="transmembrane region" description="Helical" evidence="6">
    <location>
        <begin position="246"/>
        <end position="266"/>
    </location>
</feature>
<name>A0A1S1YZE5_FLAPC</name>
<dbReference type="Gene3D" id="3.30.565.10">
    <property type="entry name" value="Histidine kinase-like ATPase, C-terminal domain"/>
    <property type="match status" value="1"/>
</dbReference>
<evidence type="ECO:0000256" key="4">
    <source>
        <dbReference type="ARBA" id="ARBA00022777"/>
    </source>
</evidence>
<dbReference type="EC" id="2.7.13.3" evidence="2"/>
<proteinExistence type="predicted"/>
<evidence type="ECO:0000313" key="9">
    <source>
        <dbReference type="Proteomes" id="UP000179797"/>
    </source>
</evidence>
<evidence type="ECO:0000256" key="1">
    <source>
        <dbReference type="ARBA" id="ARBA00000085"/>
    </source>
</evidence>